<organism evidence="2 3">
    <name type="scientific">Croceicoccus naphthovorans</name>
    <dbReference type="NCBI Taxonomy" id="1348774"/>
    <lineage>
        <taxon>Bacteria</taxon>
        <taxon>Pseudomonadati</taxon>
        <taxon>Pseudomonadota</taxon>
        <taxon>Alphaproteobacteria</taxon>
        <taxon>Sphingomonadales</taxon>
        <taxon>Erythrobacteraceae</taxon>
        <taxon>Croceicoccus</taxon>
    </lineage>
</organism>
<dbReference type="Proteomes" id="UP000035287">
    <property type="component" value="Chromosome"/>
</dbReference>
<dbReference type="GO" id="GO:0003700">
    <property type="term" value="F:DNA-binding transcription factor activity"/>
    <property type="evidence" value="ECO:0007669"/>
    <property type="project" value="TreeGrafter"/>
</dbReference>
<dbReference type="EMBL" id="CP011770">
    <property type="protein sequence ID" value="AKM09203.1"/>
    <property type="molecule type" value="Genomic_DNA"/>
</dbReference>
<evidence type="ECO:0000313" key="3">
    <source>
        <dbReference type="Proteomes" id="UP000035287"/>
    </source>
</evidence>
<dbReference type="PATRIC" id="fig|1348774.3.peg.677"/>
<dbReference type="InterPro" id="IPR036271">
    <property type="entry name" value="Tet_transcr_reg_TetR-rel_C_sf"/>
</dbReference>
<dbReference type="GO" id="GO:0000976">
    <property type="term" value="F:transcription cis-regulatory region binding"/>
    <property type="evidence" value="ECO:0007669"/>
    <property type="project" value="TreeGrafter"/>
</dbReference>
<dbReference type="Pfam" id="PF13305">
    <property type="entry name" value="TetR_C_33"/>
    <property type="match status" value="1"/>
</dbReference>
<gene>
    <name evidence="2" type="ORF">AB433_03235</name>
</gene>
<accession>A0A0G3XFR4</accession>
<dbReference type="SUPFAM" id="SSF46689">
    <property type="entry name" value="Homeodomain-like"/>
    <property type="match status" value="1"/>
</dbReference>
<dbReference type="InterPro" id="IPR025996">
    <property type="entry name" value="MT1864/Rv1816-like_C"/>
</dbReference>
<dbReference type="RefSeq" id="WP_047819894.1">
    <property type="nucleotide sequence ID" value="NZ_CP011770.1"/>
</dbReference>
<dbReference type="AlphaFoldDB" id="A0A0G3XFR4"/>
<dbReference type="PANTHER" id="PTHR30055">
    <property type="entry name" value="HTH-TYPE TRANSCRIPTIONAL REGULATOR RUTR"/>
    <property type="match status" value="1"/>
</dbReference>
<proteinExistence type="predicted"/>
<sequence length="202" mass="22120">MGRRSDHTRGELRALFVEHGHAHLGEVGLARFSGREVAKRAGYSVGTIANLFGSVDGLIAAINSRSFERWAELLDEQLSQARDDRIAALVAGYFAFAEQHPELWSAIYAHRLPEGIELPEDDRDRRAGLTRIVEEEVRTALPADTQADVVRLSRSLVAVVHGHCSFVVSGSFALLEEPDPKAAALARVRESLGAHGYRAEGQ</sequence>
<feature type="domain" description="HTH-type transcriptional regulator MT1864/Rv1816-like C-terminal" evidence="1">
    <location>
        <begin position="86"/>
        <end position="183"/>
    </location>
</feature>
<protein>
    <submittedName>
        <fullName evidence="2">TetR family transcriptional regulator</fullName>
    </submittedName>
</protein>
<evidence type="ECO:0000259" key="1">
    <source>
        <dbReference type="Pfam" id="PF13305"/>
    </source>
</evidence>
<evidence type="ECO:0000313" key="2">
    <source>
        <dbReference type="EMBL" id="AKM09203.1"/>
    </source>
</evidence>
<name>A0A0G3XFR4_9SPHN</name>
<dbReference type="InterPro" id="IPR050109">
    <property type="entry name" value="HTH-type_TetR-like_transc_reg"/>
</dbReference>
<keyword evidence="3" id="KW-1185">Reference proteome</keyword>
<dbReference type="STRING" id="1348774.AB433_03235"/>
<dbReference type="SUPFAM" id="SSF48498">
    <property type="entry name" value="Tetracyclin repressor-like, C-terminal domain"/>
    <property type="match status" value="1"/>
</dbReference>
<dbReference type="Gene3D" id="1.10.357.10">
    <property type="entry name" value="Tetracycline Repressor, domain 2"/>
    <property type="match status" value="1"/>
</dbReference>
<dbReference type="OrthoDB" id="7223515at2"/>
<reference evidence="2 3" key="1">
    <citation type="submission" date="2015-06" db="EMBL/GenBank/DDBJ databases">
        <authorList>
            <person name="Zeng Y."/>
            <person name="Huang Y."/>
        </authorList>
    </citation>
    <scope>NUCLEOTIDE SEQUENCE [LARGE SCALE GENOMIC DNA]</scope>
    <source>
        <strain evidence="2 3">PQ-2</strain>
    </source>
</reference>
<dbReference type="KEGG" id="cna:AB433_03235"/>
<dbReference type="PANTHER" id="PTHR30055:SF231">
    <property type="entry name" value="TRANSCRIPTIONAL REGULATORY PROTEIN (PROBABLY DEOR-FAMILY)-RELATED"/>
    <property type="match status" value="1"/>
</dbReference>
<dbReference type="InterPro" id="IPR009057">
    <property type="entry name" value="Homeodomain-like_sf"/>
</dbReference>